<dbReference type="Gene3D" id="2.40.50.100">
    <property type="match status" value="1"/>
</dbReference>
<feature type="domain" description="YknX-like C-terminal permuted SH3-like" evidence="3">
    <location>
        <begin position="291"/>
        <end position="351"/>
    </location>
</feature>
<sequence>MCHHSIQLQKSVLGIQFNRGQWRSNYYWQIPVLIIAVISILFFISKKLFYSKVTPESIPNKLVEVEPIKSHNLQQTIHLLGTIHPKHATTLIAKESGMLDTLIPTGQKVTKGTLIAKINNPDLEKNLQLSLSAVELAKAQYERITPLIKSGYVSTKEVEEKKQAWIDAQKELSKTRIELDNLRFYAPFDGIIGAYKKREGAQVNAGESVVSIYDPSALVVDFDIPCSNLATLNEGQPVYVLGKRYSLSHLQKMLDEDTHMCPADVDIQCDDCLIGATTSVELLVAEKNNTIVIPFQAIFLRNSKPFVYLVKKGKIVLASVKTGLQQEDKIEIVEGLKAGQQLVTKGQERLYPEMTVDIYHPATSSS</sequence>
<name>A0A3A6VLM6_LEGPN</name>
<dbReference type="EMBL" id="QWDR01000001">
    <property type="protein sequence ID" value="RJY34257.1"/>
    <property type="molecule type" value="Genomic_DNA"/>
</dbReference>
<dbReference type="NCBIfam" id="TIGR01730">
    <property type="entry name" value="RND_mfp"/>
    <property type="match status" value="1"/>
</dbReference>
<gene>
    <name evidence="4" type="ORF">D1H98_05540</name>
</gene>
<evidence type="ECO:0000256" key="2">
    <source>
        <dbReference type="SAM" id="Phobius"/>
    </source>
</evidence>
<dbReference type="GO" id="GO:0015562">
    <property type="term" value="F:efflux transmembrane transporter activity"/>
    <property type="evidence" value="ECO:0007669"/>
    <property type="project" value="TreeGrafter"/>
</dbReference>
<dbReference type="AlphaFoldDB" id="A0A3A6VLM6"/>
<dbReference type="InterPro" id="IPR058637">
    <property type="entry name" value="YknX-like_C"/>
</dbReference>
<dbReference type="InterPro" id="IPR006143">
    <property type="entry name" value="RND_pump_MFP"/>
</dbReference>
<evidence type="ECO:0000313" key="5">
    <source>
        <dbReference type="Proteomes" id="UP000277145"/>
    </source>
</evidence>
<reference evidence="4 5" key="1">
    <citation type="submission" date="2018-08" db="EMBL/GenBank/DDBJ databases">
        <title>Genome Sequences of Legionella pneumophila subsp. pneumophila Isolates, Recovered from a Drinking Water System in a Large Builging.</title>
        <authorList>
            <person name="Gomez-Alvarez V."/>
            <person name="Boczek L."/>
            <person name="King D."/>
            <person name="Pemberton A."/>
            <person name="Pfaller S."/>
            <person name="Rodgers M."/>
            <person name="Santodomingo J."/>
            <person name="Revetta R."/>
        </authorList>
    </citation>
    <scope>NUCLEOTIDE SEQUENCE [LARGE SCALE GENOMIC DNA]</scope>
    <source>
        <strain evidence="4 5">L01C.1</strain>
    </source>
</reference>
<accession>A0A3A6VLM6</accession>
<dbReference type="Gene3D" id="2.40.30.170">
    <property type="match status" value="1"/>
</dbReference>
<dbReference type="SUPFAM" id="SSF111369">
    <property type="entry name" value="HlyD-like secretion proteins"/>
    <property type="match status" value="1"/>
</dbReference>
<keyword evidence="2" id="KW-0472">Membrane</keyword>
<organism evidence="4 5">
    <name type="scientific">Legionella pneumophila subsp. pneumophila</name>
    <dbReference type="NCBI Taxonomy" id="91891"/>
    <lineage>
        <taxon>Bacteria</taxon>
        <taxon>Pseudomonadati</taxon>
        <taxon>Pseudomonadota</taxon>
        <taxon>Gammaproteobacteria</taxon>
        <taxon>Legionellales</taxon>
        <taxon>Legionellaceae</taxon>
        <taxon>Legionella</taxon>
    </lineage>
</organism>
<dbReference type="Gene3D" id="1.10.287.470">
    <property type="entry name" value="Helix hairpin bin"/>
    <property type="match status" value="1"/>
</dbReference>
<evidence type="ECO:0000256" key="1">
    <source>
        <dbReference type="ARBA" id="ARBA00009477"/>
    </source>
</evidence>
<dbReference type="Gene3D" id="2.40.420.20">
    <property type="match status" value="1"/>
</dbReference>
<dbReference type="Proteomes" id="UP000277145">
    <property type="component" value="Unassembled WGS sequence"/>
</dbReference>
<feature type="transmembrane region" description="Helical" evidence="2">
    <location>
        <begin position="26"/>
        <end position="44"/>
    </location>
</feature>
<dbReference type="Pfam" id="PF25989">
    <property type="entry name" value="YknX_C"/>
    <property type="match status" value="1"/>
</dbReference>
<comment type="caution">
    <text evidence="4">The sequence shown here is derived from an EMBL/GenBank/DDBJ whole genome shotgun (WGS) entry which is preliminary data.</text>
</comment>
<evidence type="ECO:0000259" key="3">
    <source>
        <dbReference type="Pfam" id="PF25989"/>
    </source>
</evidence>
<comment type="similarity">
    <text evidence="1">Belongs to the membrane fusion protein (MFP) (TC 8.A.1) family.</text>
</comment>
<dbReference type="PANTHER" id="PTHR30469">
    <property type="entry name" value="MULTIDRUG RESISTANCE PROTEIN MDTA"/>
    <property type="match status" value="1"/>
</dbReference>
<keyword evidence="2" id="KW-0812">Transmembrane</keyword>
<keyword evidence="2" id="KW-1133">Transmembrane helix</keyword>
<dbReference type="GO" id="GO:1990281">
    <property type="term" value="C:efflux pump complex"/>
    <property type="evidence" value="ECO:0007669"/>
    <property type="project" value="TreeGrafter"/>
</dbReference>
<protein>
    <submittedName>
        <fullName evidence="4">Efflux RND transporter periplasmic adaptor subunit</fullName>
    </submittedName>
</protein>
<proteinExistence type="inferred from homology"/>
<dbReference type="PANTHER" id="PTHR30469:SF20">
    <property type="entry name" value="EFFLUX RND TRANSPORTER PERIPLASMIC ADAPTOR SUBUNIT"/>
    <property type="match status" value="1"/>
</dbReference>
<evidence type="ECO:0000313" key="4">
    <source>
        <dbReference type="EMBL" id="RJY34257.1"/>
    </source>
</evidence>